<dbReference type="Pfam" id="PF00583">
    <property type="entry name" value="Acetyltransf_1"/>
    <property type="match status" value="1"/>
</dbReference>
<reference evidence="2 3" key="1">
    <citation type="journal article" date="2019" name="Int. J. Syst. Evol. Microbiol.">
        <title>The Global Catalogue of Microorganisms (GCM) 10K type strain sequencing project: providing services to taxonomists for standard genome sequencing and annotation.</title>
        <authorList>
            <consortium name="The Broad Institute Genomics Platform"/>
            <consortium name="The Broad Institute Genome Sequencing Center for Infectious Disease"/>
            <person name="Wu L."/>
            <person name="Ma J."/>
        </authorList>
    </citation>
    <scope>NUCLEOTIDE SEQUENCE [LARGE SCALE GENOMIC DNA]</scope>
    <source>
        <strain evidence="2 3">CGMCC 1.12285</strain>
    </source>
</reference>
<evidence type="ECO:0000259" key="1">
    <source>
        <dbReference type="PROSITE" id="PS51186"/>
    </source>
</evidence>
<keyword evidence="2" id="KW-0012">Acyltransferase</keyword>
<dbReference type="AlphaFoldDB" id="A0ABD6B5L6"/>
<dbReference type="Proteomes" id="UP001597111">
    <property type="component" value="Unassembled WGS sequence"/>
</dbReference>
<dbReference type="CDD" id="cd04301">
    <property type="entry name" value="NAT_SF"/>
    <property type="match status" value="1"/>
</dbReference>
<comment type="caution">
    <text evidence="2">The sequence shown here is derived from an EMBL/GenBank/DDBJ whole genome shotgun (WGS) entry which is preliminary data.</text>
</comment>
<evidence type="ECO:0000313" key="3">
    <source>
        <dbReference type="Proteomes" id="UP001597111"/>
    </source>
</evidence>
<dbReference type="EMBL" id="JBHUDH010000066">
    <property type="protein sequence ID" value="MFD1526114.1"/>
    <property type="molecule type" value="Genomic_DNA"/>
</dbReference>
<sequence>MTLAPDTEDRIARHWAERLDCSPEAFSAAGVTVVDTATEGTIRLFRRGDALVVAAPGEFHDALADAADELHAADLPATEAVSCALGGTGIDSVHGPYFLGYVDEASFSPVESTARLLVGADEAAFERLRERVPDEDWARASPVFRPGQTAGLFADGDLVAVATLTHLPFPDVGVVVDPEHRGRGYGRAVVSMITRTAFDVDRDGIVRYRTRDSLPASVALAESLGYERWATSAVLATDQTP</sequence>
<keyword evidence="3" id="KW-1185">Reference proteome</keyword>
<dbReference type="EC" id="2.3.1.-" evidence="2"/>
<accession>A0ABD6B5L6</accession>
<name>A0ABD6B5L6_9EURY</name>
<dbReference type="InterPro" id="IPR000182">
    <property type="entry name" value="GNAT_dom"/>
</dbReference>
<dbReference type="SUPFAM" id="SSF55729">
    <property type="entry name" value="Acyl-CoA N-acyltransferases (Nat)"/>
    <property type="match status" value="1"/>
</dbReference>
<dbReference type="Gene3D" id="3.40.630.30">
    <property type="match status" value="1"/>
</dbReference>
<dbReference type="GO" id="GO:0016746">
    <property type="term" value="F:acyltransferase activity"/>
    <property type="evidence" value="ECO:0007669"/>
    <property type="project" value="UniProtKB-KW"/>
</dbReference>
<keyword evidence="2" id="KW-0808">Transferase</keyword>
<evidence type="ECO:0000313" key="2">
    <source>
        <dbReference type="EMBL" id="MFD1526114.1"/>
    </source>
</evidence>
<feature type="domain" description="N-acetyltransferase" evidence="1">
    <location>
        <begin position="112"/>
        <end position="241"/>
    </location>
</feature>
<organism evidence="2 3">
    <name type="scientific">Halolamina salina</name>
    <dbReference type="NCBI Taxonomy" id="1220023"/>
    <lineage>
        <taxon>Archaea</taxon>
        <taxon>Methanobacteriati</taxon>
        <taxon>Methanobacteriota</taxon>
        <taxon>Stenosarchaea group</taxon>
        <taxon>Halobacteria</taxon>
        <taxon>Halobacteriales</taxon>
        <taxon>Haloferacaceae</taxon>
    </lineage>
</organism>
<dbReference type="RefSeq" id="WP_379818349.1">
    <property type="nucleotide sequence ID" value="NZ_JBHUDH010000066.1"/>
</dbReference>
<proteinExistence type="predicted"/>
<gene>
    <name evidence="2" type="ORF">ACFR9S_07330</name>
</gene>
<dbReference type="InterPro" id="IPR016181">
    <property type="entry name" value="Acyl_CoA_acyltransferase"/>
</dbReference>
<protein>
    <submittedName>
        <fullName evidence="2">GNAT family N-acetyltransferase</fullName>
        <ecNumber evidence="2">2.3.1.-</ecNumber>
    </submittedName>
</protein>
<dbReference type="PROSITE" id="PS51186">
    <property type="entry name" value="GNAT"/>
    <property type="match status" value="1"/>
</dbReference>